<organism evidence="11 12">
    <name type="scientific">Athelia psychrophila</name>
    <dbReference type="NCBI Taxonomy" id="1759441"/>
    <lineage>
        <taxon>Eukaryota</taxon>
        <taxon>Fungi</taxon>
        <taxon>Dikarya</taxon>
        <taxon>Basidiomycota</taxon>
        <taxon>Agaricomycotina</taxon>
        <taxon>Agaricomycetes</taxon>
        <taxon>Agaricomycetidae</taxon>
        <taxon>Atheliales</taxon>
        <taxon>Atheliaceae</taxon>
        <taxon>Athelia</taxon>
    </lineage>
</organism>
<dbReference type="PANTHER" id="PTHR21527:SF6">
    <property type="entry name" value="NUCLEOPORIN NUP35"/>
    <property type="match status" value="1"/>
</dbReference>
<dbReference type="GO" id="GO:0006607">
    <property type="term" value="P:NLS-bearing protein import into nucleus"/>
    <property type="evidence" value="ECO:0007669"/>
    <property type="project" value="TreeGrafter"/>
</dbReference>
<keyword evidence="7 8" id="KW-0539">Nucleus</keyword>
<keyword evidence="6 8" id="KW-0906">Nuclear pore complex</keyword>
<evidence type="ECO:0000256" key="2">
    <source>
        <dbReference type="ARBA" id="ARBA00022448"/>
    </source>
</evidence>
<dbReference type="GO" id="GO:0044615">
    <property type="term" value="C:nuclear pore nuclear basket"/>
    <property type="evidence" value="ECO:0007669"/>
    <property type="project" value="TreeGrafter"/>
</dbReference>
<evidence type="ECO:0000313" key="12">
    <source>
        <dbReference type="Proteomes" id="UP000076532"/>
    </source>
</evidence>
<evidence type="ECO:0000256" key="5">
    <source>
        <dbReference type="ARBA" id="ARBA00023010"/>
    </source>
</evidence>
<keyword evidence="2 8" id="KW-0813">Transport</keyword>
<keyword evidence="12" id="KW-1185">Reference proteome</keyword>
<evidence type="ECO:0000313" key="11">
    <source>
        <dbReference type="EMBL" id="KZP21032.1"/>
    </source>
</evidence>
<feature type="compositionally biased region" description="Low complexity" evidence="9">
    <location>
        <begin position="1"/>
        <end position="29"/>
    </location>
</feature>
<dbReference type="InterPro" id="IPR007846">
    <property type="entry name" value="RRM_NUP35_dom"/>
</dbReference>
<proteinExistence type="predicted"/>
<evidence type="ECO:0000256" key="9">
    <source>
        <dbReference type="SAM" id="MobiDB-lite"/>
    </source>
</evidence>
<dbReference type="Proteomes" id="UP000076532">
    <property type="component" value="Unassembled WGS sequence"/>
</dbReference>
<dbReference type="Gene3D" id="3.30.70.330">
    <property type="match status" value="1"/>
</dbReference>
<gene>
    <name evidence="11" type="ORF">FIBSPDRAFT_741293</name>
</gene>
<evidence type="ECO:0000256" key="4">
    <source>
        <dbReference type="ARBA" id="ARBA00022927"/>
    </source>
</evidence>
<protein>
    <recommendedName>
        <fullName evidence="10">RRM Nup35-type domain-containing protein</fullName>
    </recommendedName>
</protein>
<evidence type="ECO:0000256" key="8">
    <source>
        <dbReference type="PROSITE-ProRule" id="PRU00804"/>
    </source>
</evidence>
<comment type="subcellular location">
    <subcellularLocation>
        <location evidence="1">Nucleus</location>
        <location evidence="1">Nuclear pore complex</location>
    </subcellularLocation>
</comment>
<evidence type="ECO:0000256" key="6">
    <source>
        <dbReference type="ARBA" id="ARBA00023132"/>
    </source>
</evidence>
<dbReference type="GO" id="GO:0005543">
    <property type="term" value="F:phospholipid binding"/>
    <property type="evidence" value="ECO:0007669"/>
    <property type="project" value="TreeGrafter"/>
</dbReference>
<dbReference type="Pfam" id="PF05172">
    <property type="entry name" value="RRM_Nup35"/>
    <property type="match status" value="1"/>
</dbReference>
<dbReference type="SUPFAM" id="SSF54928">
    <property type="entry name" value="RNA-binding domain, RBD"/>
    <property type="match status" value="1"/>
</dbReference>
<name>A0A166JMY1_9AGAM</name>
<dbReference type="GO" id="GO:0017056">
    <property type="term" value="F:structural constituent of nuclear pore"/>
    <property type="evidence" value="ECO:0007669"/>
    <property type="project" value="TreeGrafter"/>
</dbReference>
<dbReference type="PANTHER" id="PTHR21527">
    <property type="entry name" value="NUCLEOPORIN NUP35"/>
    <property type="match status" value="1"/>
</dbReference>
<dbReference type="InterPro" id="IPR012677">
    <property type="entry name" value="Nucleotide-bd_a/b_plait_sf"/>
</dbReference>
<dbReference type="OrthoDB" id="3365060at2759"/>
<dbReference type="AlphaFoldDB" id="A0A166JMY1"/>
<dbReference type="GO" id="GO:0006999">
    <property type="term" value="P:nuclear pore organization"/>
    <property type="evidence" value="ECO:0007669"/>
    <property type="project" value="TreeGrafter"/>
</dbReference>
<dbReference type="PROSITE" id="PS51472">
    <property type="entry name" value="RRM_NUP35"/>
    <property type="match status" value="1"/>
</dbReference>
<dbReference type="InterPro" id="IPR035979">
    <property type="entry name" value="RBD_domain_sf"/>
</dbReference>
<keyword evidence="5" id="KW-0811">Translocation</keyword>
<keyword evidence="4" id="KW-0653">Protein transport</keyword>
<dbReference type="GO" id="GO:0051028">
    <property type="term" value="P:mRNA transport"/>
    <property type="evidence" value="ECO:0007669"/>
    <property type="project" value="UniProtKB-UniRule"/>
</dbReference>
<evidence type="ECO:0000256" key="1">
    <source>
        <dbReference type="ARBA" id="ARBA00004567"/>
    </source>
</evidence>
<evidence type="ECO:0000256" key="3">
    <source>
        <dbReference type="ARBA" id="ARBA00022816"/>
    </source>
</evidence>
<feature type="domain" description="RRM Nup35-type" evidence="10">
    <location>
        <begin position="157"/>
        <end position="238"/>
    </location>
</feature>
<sequence length="339" mass="36241">MGGSTSSAGHHSHGPPWGSTSTNTANTANPPLGASLSDSFAQSRTHYQSGYMMSSAQNNAITQGSQRVDDVPTVQTKAKMVHSLSRGSAPDFGMESMFQKSRQRQTMADEDAPPMNSIYDIPTETYTDNSQARFQPRASVSDSVLSRQVRSGSNIASTEVHYVIVFGYPADKYSVTAEYFKSIGETTDPDPNTQITNCFRIGYRDLGEAMRAVKRNGEILGGSYMVGAKWADQTRANELLTQSSSRGSISSPAIADVPSYAMAVDEPSPALVHPSTPTYGTPIRLAPATSAFRKVAPSPMQGQPKPETGPAMNVVAHTPSEQSSGKGMLGQVSDLIFGW</sequence>
<evidence type="ECO:0000259" key="10">
    <source>
        <dbReference type="PROSITE" id="PS51472"/>
    </source>
</evidence>
<accession>A0A166JMY1</accession>
<reference evidence="11 12" key="1">
    <citation type="journal article" date="2016" name="Mol. Biol. Evol.">
        <title>Comparative Genomics of Early-Diverging Mushroom-Forming Fungi Provides Insights into the Origins of Lignocellulose Decay Capabilities.</title>
        <authorList>
            <person name="Nagy L.G."/>
            <person name="Riley R."/>
            <person name="Tritt A."/>
            <person name="Adam C."/>
            <person name="Daum C."/>
            <person name="Floudas D."/>
            <person name="Sun H."/>
            <person name="Yadav J.S."/>
            <person name="Pangilinan J."/>
            <person name="Larsson K.H."/>
            <person name="Matsuura K."/>
            <person name="Barry K."/>
            <person name="Labutti K."/>
            <person name="Kuo R."/>
            <person name="Ohm R.A."/>
            <person name="Bhattacharya S.S."/>
            <person name="Shirouzu T."/>
            <person name="Yoshinaga Y."/>
            <person name="Martin F.M."/>
            <person name="Grigoriev I.V."/>
            <person name="Hibbett D.S."/>
        </authorList>
    </citation>
    <scope>NUCLEOTIDE SEQUENCE [LARGE SCALE GENOMIC DNA]</scope>
    <source>
        <strain evidence="11 12">CBS 109695</strain>
    </source>
</reference>
<feature type="region of interest" description="Disordered" evidence="9">
    <location>
        <begin position="1"/>
        <end position="37"/>
    </location>
</feature>
<dbReference type="GO" id="GO:0044613">
    <property type="term" value="C:nuclear pore central transport channel"/>
    <property type="evidence" value="ECO:0007669"/>
    <property type="project" value="TreeGrafter"/>
</dbReference>
<dbReference type="STRING" id="436010.A0A166JMY1"/>
<dbReference type="GO" id="GO:0003676">
    <property type="term" value="F:nucleic acid binding"/>
    <property type="evidence" value="ECO:0007669"/>
    <property type="project" value="InterPro"/>
</dbReference>
<dbReference type="EMBL" id="KV417550">
    <property type="protein sequence ID" value="KZP21032.1"/>
    <property type="molecule type" value="Genomic_DNA"/>
</dbReference>
<evidence type="ECO:0000256" key="7">
    <source>
        <dbReference type="ARBA" id="ARBA00023242"/>
    </source>
</evidence>
<keyword evidence="3 8" id="KW-0509">mRNA transport</keyword>